<protein>
    <recommendedName>
        <fullName evidence="9">Transmembrane protein 19</fullName>
    </recommendedName>
</protein>
<feature type="transmembrane region" description="Helical" evidence="6">
    <location>
        <begin position="29"/>
        <end position="57"/>
    </location>
</feature>
<evidence type="ECO:0000256" key="2">
    <source>
        <dbReference type="ARBA" id="ARBA00009012"/>
    </source>
</evidence>
<evidence type="ECO:0000313" key="7">
    <source>
        <dbReference type="EMBL" id="KIO27410.1"/>
    </source>
</evidence>
<evidence type="ECO:0000256" key="3">
    <source>
        <dbReference type="ARBA" id="ARBA00022692"/>
    </source>
</evidence>
<dbReference type="PANTHER" id="PTHR13353">
    <property type="entry name" value="TRANSMEMBRANE PROTEIN 19"/>
    <property type="match status" value="1"/>
</dbReference>
<dbReference type="EMBL" id="KN823009">
    <property type="protein sequence ID" value="KIO27410.1"/>
    <property type="molecule type" value="Genomic_DNA"/>
</dbReference>
<gene>
    <name evidence="7" type="ORF">M407DRAFT_73198</name>
</gene>
<evidence type="ECO:0000256" key="5">
    <source>
        <dbReference type="ARBA" id="ARBA00023136"/>
    </source>
</evidence>
<dbReference type="HOGENOM" id="CLU_036918_3_0_1"/>
<dbReference type="AlphaFoldDB" id="A0A0C3QAR8"/>
<keyword evidence="3 6" id="KW-0812">Transmembrane</keyword>
<feature type="non-terminal residue" evidence="7">
    <location>
        <position position="290"/>
    </location>
</feature>
<evidence type="ECO:0008006" key="9">
    <source>
        <dbReference type="Google" id="ProtNLM"/>
    </source>
</evidence>
<keyword evidence="8" id="KW-1185">Reference proteome</keyword>
<dbReference type="STRING" id="1051891.A0A0C3QAR8"/>
<dbReference type="GO" id="GO:0016020">
    <property type="term" value="C:membrane"/>
    <property type="evidence" value="ECO:0007669"/>
    <property type="project" value="UniProtKB-SubCell"/>
</dbReference>
<proteinExistence type="inferred from homology"/>
<keyword evidence="4 6" id="KW-1133">Transmembrane helix</keyword>
<name>A0A0C3QAR8_9AGAM</name>
<dbReference type="PANTHER" id="PTHR13353:SF5">
    <property type="entry name" value="TRANSMEMBRANE PROTEIN 19"/>
    <property type="match status" value="1"/>
</dbReference>
<keyword evidence="5 6" id="KW-0472">Membrane</keyword>
<comment type="subcellular location">
    <subcellularLocation>
        <location evidence="1">Membrane</location>
        <topology evidence="1">Multi-pass membrane protein</topology>
    </subcellularLocation>
</comment>
<evidence type="ECO:0000256" key="4">
    <source>
        <dbReference type="ARBA" id="ARBA00022989"/>
    </source>
</evidence>
<sequence>MPSFPLIPFGIAVFLGAHGLRKKSLSPSGAITAMVVGFLIMAAPLKAFGISLIVFYLTGSRATKVGKEKKASLEEGHMEAGYRDGWQVLCNSFTALVASTLWSILFAPESIHSWFYTAFVQPSLDLGHVALNPSGRAYSPVDWCAVDPPVSQDWSRKLVFVALGHFACCLGDTLASELGVLSRSPPILITTFKRVPPGTNGALSVLGTSASALGGVVMGFTLALSLLMENPACASPAAGPAGIINLTTQLIAYGAFGGLVGSLIDSLLGATLQRTRFSLDSKRILQDHSE</sequence>
<reference evidence="7 8" key="1">
    <citation type="submission" date="2014-04" db="EMBL/GenBank/DDBJ databases">
        <authorList>
            <consortium name="DOE Joint Genome Institute"/>
            <person name="Kuo A."/>
            <person name="Girlanda M."/>
            <person name="Perotto S."/>
            <person name="Kohler A."/>
            <person name="Nagy L.G."/>
            <person name="Floudas D."/>
            <person name="Copeland A."/>
            <person name="Barry K.W."/>
            <person name="Cichocki N."/>
            <person name="Veneault-Fourrey C."/>
            <person name="LaButti K."/>
            <person name="Lindquist E.A."/>
            <person name="Lipzen A."/>
            <person name="Lundell T."/>
            <person name="Morin E."/>
            <person name="Murat C."/>
            <person name="Sun H."/>
            <person name="Tunlid A."/>
            <person name="Henrissat B."/>
            <person name="Grigoriev I.V."/>
            <person name="Hibbett D.S."/>
            <person name="Martin F."/>
            <person name="Nordberg H.P."/>
            <person name="Cantor M.N."/>
            <person name="Hua S.X."/>
        </authorList>
    </citation>
    <scope>NUCLEOTIDE SEQUENCE [LARGE SCALE GENOMIC DNA]</scope>
    <source>
        <strain evidence="7 8">MUT 4182</strain>
    </source>
</reference>
<accession>A0A0C3QAR8</accession>
<evidence type="ECO:0000256" key="6">
    <source>
        <dbReference type="SAM" id="Phobius"/>
    </source>
</evidence>
<reference evidence="8" key="2">
    <citation type="submission" date="2015-01" db="EMBL/GenBank/DDBJ databases">
        <title>Evolutionary Origins and Diversification of the Mycorrhizal Mutualists.</title>
        <authorList>
            <consortium name="DOE Joint Genome Institute"/>
            <consortium name="Mycorrhizal Genomics Consortium"/>
            <person name="Kohler A."/>
            <person name="Kuo A."/>
            <person name="Nagy L.G."/>
            <person name="Floudas D."/>
            <person name="Copeland A."/>
            <person name="Barry K.W."/>
            <person name="Cichocki N."/>
            <person name="Veneault-Fourrey C."/>
            <person name="LaButti K."/>
            <person name="Lindquist E.A."/>
            <person name="Lipzen A."/>
            <person name="Lundell T."/>
            <person name="Morin E."/>
            <person name="Murat C."/>
            <person name="Riley R."/>
            <person name="Ohm R."/>
            <person name="Sun H."/>
            <person name="Tunlid A."/>
            <person name="Henrissat B."/>
            <person name="Grigoriev I.V."/>
            <person name="Hibbett D.S."/>
            <person name="Martin F."/>
        </authorList>
    </citation>
    <scope>NUCLEOTIDE SEQUENCE [LARGE SCALE GENOMIC DNA]</scope>
    <source>
        <strain evidence="8">MUT 4182</strain>
    </source>
</reference>
<evidence type="ECO:0000256" key="1">
    <source>
        <dbReference type="ARBA" id="ARBA00004141"/>
    </source>
</evidence>
<dbReference type="Pfam" id="PF01940">
    <property type="entry name" value="DUF92"/>
    <property type="match status" value="1"/>
</dbReference>
<dbReference type="OrthoDB" id="30881at2759"/>
<feature type="transmembrane region" description="Helical" evidence="6">
    <location>
        <begin position="202"/>
        <end position="227"/>
    </location>
</feature>
<evidence type="ECO:0000313" key="8">
    <source>
        <dbReference type="Proteomes" id="UP000054248"/>
    </source>
</evidence>
<comment type="similarity">
    <text evidence="2">Belongs to the TMEM19 family.</text>
</comment>
<feature type="transmembrane region" description="Helical" evidence="6">
    <location>
        <begin position="250"/>
        <end position="272"/>
    </location>
</feature>
<organism evidence="7 8">
    <name type="scientific">Tulasnella calospora MUT 4182</name>
    <dbReference type="NCBI Taxonomy" id="1051891"/>
    <lineage>
        <taxon>Eukaryota</taxon>
        <taxon>Fungi</taxon>
        <taxon>Dikarya</taxon>
        <taxon>Basidiomycota</taxon>
        <taxon>Agaricomycotina</taxon>
        <taxon>Agaricomycetes</taxon>
        <taxon>Cantharellales</taxon>
        <taxon>Tulasnellaceae</taxon>
        <taxon>Tulasnella</taxon>
    </lineage>
</organism>
<dbReference type="InterPro" id="IPR002794">
    <property type="entry name" value="DUF92_TMEM19"/>
</dbReference>
<dbReference type="Proteomes" id="UP000054248">
    <property type="component" value="Unassembled WGS sequence"/>
</dbReference>